<keyword evidence="6" id="KW-0276">Fatty acid metabolism</keyword>
<dbReference type="InterPro" id="IPR020616">
    <property type="entry name" value="Thiolase_N"/>
</dbReference>
<evidence type="ECO:0000256" key="6">
    <source>
        <dbReference type="ARBA" id="ARBA00022832"/>
    </source>
</evidence>
<evidence type="ECO:0000259" key="14">
    <source>
        <dbReference type="Pfam" id="PF02803"/>
    </source>
</evidence>
<feature type="active site" description="Acyl-thioester intermediate" evidence="11">
    <location>
        <position position="108"/>
    </location>
</feature>
<dbReference type="Proteomes" id="UP000324907">
    <property type="component" value="Unassembled WGS sequence"/>
</dbReference>
<evidence type="ECO:0000256" key="7">
    <source>
        <dbReference type="ARBA" id="ARBA00023098"/>
    </source>
</evidence>
<dbReference type="Gene3D" id="3.40.47.10">
    <property type="match status" value="1"/>
</dbReference>
<sequence length="439" mass="46358">MLARAAGAARRELSTAASKGKDRIVLVDGVRTPFHPSGTLFNNYIAQDLGRFAIKGLLARTGINPAELDYVTYGNVIQEVRTSNIARESALGAGIPDTVPAHTVSMACISANQAITTGAAYIHAGQAEMVVAGGAETMSDVPIRWSRPVRQRMLASRKARKPADFLKLLKGLKLADLAPEAPAIAEFSTGEVMGHSSDRMAARFGVTRAEQDEFALRSHHNAAKATADGILKEEIMPVDGVQEDTGVRGDSTLAKLSSLKPAFVRPHGTHTAANSSFLTDGASAVLLMKESRAKAMGFTPLAAIKDFIYVSQDPSEELLLGPAYAIAKLMKRCGLGANEIGVWELHEAFAGQVLSNLRALESDSFAADKAKTGKKVGSVDMDKINAHGGSLSIGHPFGATGGRIITTTANRMNRENSEFGILAACAAGGQGHAMILERV</sequence>
<comment type="similarity">
    <text evidence="3 12">Belongs to the thiolase-like superfamily. Thiolase family.</text>
</comment>
<evidence type="ECO:0000259" key="13">
    <source>
        <dbReference type="Pfam" id="PF00108"/>
    </source>
</evidence>
<feature type="active site" description="Proton acceptor" evidence="11">
    <location>
        <position position="425"/>
    </location>
</feature>
<dbReference type="PANTHER" id="PTHR18919:SF153">
    <property type="entry name" value="TRIFUNCTIONAL ENZYME SUBUNIT BETA, MITOCHONDRIAL"/>
    <property type="match status" value="1"/>
</dbReference>
<dbReference type="PIRSF" id="PIRSF000429">
    <property type="entry name" value="Ac-CoA_Ac_transf"/>
    <property type="match status" value="1"/>
</dbReference>
<dbReference type="PROSITE" id="PS00099">
    <property type="entry name" value="THIOLASE_3"/>
    <property type="match status" value="1"/>
</dbReference>
<evidence type="ECO:0000256" key="3">
    <source>
        <dbReference type="ARBA" id="ARBA00010982"/>
    </source>
</evidence>
<dbReference type="InterPro" id="IPR016039">
    <property type="entry name" value="Thiolase-like"/>
</dbReference>
<protein>
    <recommendedName>
        <fullName evidence="10">acetyl-CoA C-acyltransferase</fullName>
        <ecNumber evidence="10">2.3.1.16</ecNumber>
    </recommendedName>
</protein>
<dbReference type="EC" id="2.3.1.16" evidence="10"/>
<evidence type="ECO:0000313" key="15">
    <source>
        <dbReference type="EMBL" id="KAA0155866.1"/>
    </source>
</evidence>
<dbReference type="InterPro" id="IPR020617">
    <property type="entry name" value="Thiolase_C"/>
</dbReference>
<feature type="domain" description="Thiolase N-terminal" evidence="13">
    <location>
        <begin position="24"/>
        <end position="291"/>
    </location>
</feature>
<comment type="subcellular location">
    <subcellularLocation>
        <location evidence="1">Mitochondrion</location>
    </subcellularLocation>
</comment>
<dbReference type="GO" id="GO:0005739">
    <property type="term" value="C:mitochondrion"/>
    <property type="evidence" value="ECO:0007669"/>
    <property type="project" value="UniProtKB-SubCell"/>
</dbReference>
<dbReference type="EMBL" id="VLTN01000005">
    <property type="protein sequence ID" value="KAA0155866.1"/>
    <property type="molecule type" value="Genomic_DNA"/>
</dbReference>
<dbReference type="InterPro" id="IPR020610">
    <property type="entry name" value="Thiolase_AS"/>
</dbReference>
<dbReference type="GO" id="GO:0006635">
    <property type="term" value="P:fatty acid beta-oxidation"/>
    <property type="evidence" value="ECO:0007669"/>
    <property type="project" value="TreeGrafter"/>
</dbReference>
<reference evidence="18 19" key="1">
    <citation type="submission" date="2019-07" db="EMBL/GenBank/DDBJ databases">
        <title>Genomes of Cafeteria roenbergensis.</title>
        <authorList>
            <person name="Fischer M.G."/>
            <person name="Hackl T."/>
            <person name="Roman M."/>
        </authorList>
    </citation>
    <scope>NUCLEOTIDE SEQUENCE [LARGE SCALE GENOMIC DNA]</scope>
    <source>
        <strain evidence="15 18">BVI</strain>
        <strain evidence="16 20">Cflag</strain>
        <strain evidence="17 19">RCC970-E3</strain>
    </source>
</reference>
<organism evidence="15 18">
    <name type="scientific">Cafeteria roenbergensis</name>
    <name type="common">Marine flagellate</name>
    <dbReference type="NCBI Taxonomy" id="33653"/>
    <lineage>
        <taxon>Eukaryota</taxon>
        <taxon>Sar</taxon>
        <taxon>Stramenopiles</taxon>
        <taxon>Bigyra</taxon>
        <taxon>Opalozoa</taxon>
        <taxon>Bicosoecida</taxon>
        <taxon>Cafeteriaceae</taxon>
        <taxon>Cafeteria</taxon>
    </lineage>
</organism>
<dbReference type="EMBL" id="VLTL01000050">
    <property type="protein sequence ID" value="KAA0164981.1"/>
    <property type="molecule type" value="Genomic_DNA"/>
</dbReference>
<dbReference type="InterPro" id="IPR002155">
    <property type="entry name" value="Thiolase"/>
</dbReference>
<dbReference type="NCBIfam" id="TIGR01930">
    <property type="entry name" value="AcCoA-C-Actrans"/>
    <property type="match status" value="1"/>
</dbReference>
<gene>
    <name evidence="17" type="ORF">FNF28_03605</name>
    <name evidence="15" type="ORF">FNF29_01285</name>
    <name evidence="16" type="ORF">FNF31_02451</name>
</gene>
<dbReference type="EMBL" id="VLTM01000018">
    <property type="protein sequence ID" value="KAA0164215.1"/>
    <property type="molecule type" value="Genomic_DNA"/>
</dbReference>
<evidence type="ECO:0000256" key="8">
    <source>
        <dbReference type="ARBA" id="ARBA00023128"/>
    </source>
</evidence>
<evidence type="ECO:0000313" key="20">
    <source>
        <dbReference type="Proteomes" id="UP000325113"/>
    </source>
</evidence>
<dbReference type="PROSITE" id="PS00737">
    <property type="entry name" value="THIOLASE_2"/>
    <property type="match status" value="1"/>
</dbReference>
<keyword evidence="5 12" id="KW-0808">Transferase</keyword>
<dbReference type="SUPFAM" id="SSF53901">
    <property type="entry name" value="Thiolase-like"/>
    <property type="match status" value="2"/>
</dbReference>
<evidence type="ECO:0000313" key="18">
    <source>
        <dbReference type="Proteomes" id="UP000323011"/>
    </source>
</evidence>
<dbReference type="FunFam" id="3.40.47.10:FF:000011">
    <property type="entry name" value="3-ketoacyl-CoA thiolase"/>
    <property type="match status" value="1"/>
</dbReference>
<comment type="pathway">
    <text evidence="2">Lipid metabolism; fatty acid beta-oxidation.</text>
</comment>
<evidence type="ECO:0000256" key="12">
    <source>
        <dbReference type="RuleBase" id="RU003557"/>
    </source>
</evidence>
<dbReference type="Pfam" id="PF02803">
    <property type="entry name" value="Thiolase_C"/>
    <property type="match status" value="1"/>
</dbReference>
<keyword evidence="18" id="KW-1185">Reference proteome</keyword>
<feature type="domain" description="Thiolase C-terminal" evidence="14">
    <location>
        <begin position="299"/>
        <end position="438"/>
    </location>
</feature>
<evidence type="ECO:0000256" key="1">
    <source>
        <dbReference type="ARBA" id="ARBA00004173"/>
    </source>
</evidence>
<evidence type="ECO:0000256" key="5">
    <source>
        <dbReference type="ARBA" id="ARBA00022679"/>
    </source>
</evidence>
<dbReference type="CDD" id="cd00751">
    <property type="entry name" value="thiolase"/>
    <property type="match status" value="1"/>
</dbReference>
<keyword evidence="4" id="KW-0963">Cytoplasm</keyword>
<evidence type="ECO:0000313" key="19">
    <source>
        <dbReference type="Proteomes" id="UP000324907"/>
    </source>
</evidence>
<evidence type="ECO:0000256" key="10">
    <source>
        <dbReference type="ARBA" id="ARBA00024073"/>
    </source>
</evidence>
<evidence type="ECO:0000256" key="11">
    <source>
        <dbReference type="PIRSR" id="PIRSR000429-1"/>
    </source>
</evidence>
<evidence type="ECO:0000313" key="17">
    <source>
        <dbReference type="EMBL" id="KAA0164981.1"/>
    </source>
</evidence>
<evidence type="ECO:0000256" key="4">
    <source>
        <dbReference type="ARBA" id="ARBA00022490"/>
    </source>
</evidence>
<evidence type="ECO:0000313" key="16">
    <source>
        <dbReference type="EMBL" id="KAA0164215.1"/>
    </source>
</evidence>
<keyword evidence="7" id="KW-0443">Lipid metabolism</keyword>
<dbReference type="Pfam" id="PF00108">
    <property type="entry name" value="Thiolase_N"/>
    <property type="match status" value="1"/>
</dbReference>
<comment type="caution">
    <text evidence="15">The sequence shown here is derived from an EMBL/GenBank/DDBJ whole genome shotgun (WGS) entry which is preliminary data.</text>
</comment>
<feature type="active site" description="Proton acceptor" evidence="11">
    <location>
        <position position="395"/>
    </location>
</feature>
<dbReference type="OMA" id="MTAFPEP"/>
<evidence type="ECO:0000256" key="9">
    <source>
        <dbReference type="ARBA" id="ARBA00023315"/>
    </source>
</evidence>
<dbReference type="PANTHER" id="PTHR18919">
    <property type="entry name" value="ACETYL-COA C-ACYLTRANSFERASE"/>
    <property type="match status" value="1"/>
</dbReference>
<accession>A0A5A8CS52</accession>
<evidence type="ECO:0000256" key="2">
    <source>
        <dbReference type="ARBA" id="ARBA00005005"/>
    </source>
</evidence>
<keyword evidence="9 12" id="KW-0012">Acyltransferase</keyword>
<dbReference type="InterPro" id="IPR020613">
    <property type="entry name" value="Thiolase_CS"/>
</dbReference>
<dbReference type="AlphaFoldDB" id="A0A5A8CS52"/>
<dbReference type="GO" id="GO:0003985">
    <property type="term" value="F:acetyl-CoA C-acetyltransferase activity"/>
    <property type="evidence" value="ECO:0007669"/>
    <property type="project" value="TreeGrafter"/>
</dbReference>
<dbReference type="Proteomes" id="UP000323011">
    <property type="component" value="Unassembled WGS sequence"/>
</dbReference>
<dbReference type="PROSITE" id="PS00098">
    <property type="entry name" value="THIOLASE_1"/>
    <property type="match status" value="1"/>
</dbReference>
<dbReference type="InterPro" id="IPR020615">
    <property type="entry name" value="Thiolase_acyl_enz_int_AS"/>
</dbReference>
<name>A0A5A8CS52_CAFRO</name>
<proteinExistence type="inferred from homology"/>
<dbReference type="Proteomes" id="UP000325113">
    <property type="component" value="Unassembled WGS sequence"/>
</dbReference>
<keyword evidence="8" id="KW-0496">Mitochondrion</keyword>